<gene>
    <name evidence="4" type="primary">lipt1</name>
</gene>
<protein>
    <recommendedName>
        <fullName evidence="3">BPL/LPL catalytic domain-containing protein</fullName>
    </recommendedName>
</protein>
<dbReference type="GO" id="GO:0005739">
    <property type="term" value="C:mitochondrion"/>
    <property type="evidence" value="ECO:0007669"/>
    <property type="project" value="TreeGrafter"/>
</dbReference>
<dbReference type="InterPro" id="IPR045864">
    <property type="entry name" value="aa-tRNA-synth_II/BPL/LPL"/>
</dbReference>
<dbReference type="CDD" id="cd16443">
    <property type="entry name" value="LplA"/>
    <property type="match status" value="1"/>
</dbReference>
<name>A0A8C5CHH7_GADMO</name>
<accession>A0A8C5CHH7</accession>
<dbReference type="Pfam" id="PF21948">
    <property type="entry name" value="LplA-B_cat"/>
    <property type="match status" value="1"/>
</dbReference>
<reference evidence="4" key="2">
    <citation type="submission" date="2025-09" db="UniProtKB">
        <authorList>
            <consortium name="Ensembl"/>
        </authorList>
    </citation>
    <scope>IDENTIFICATION</scope>
</reference>
<evidence type="ECO:0000256" key="1">
    <source>
        <dbReference type="ARBA" id="ARBA00005085"/>
    </source>
</evidence>
<proteinExistence type="inferred from homology"/>
<evidence type="ECO:0000313" key="5">
    <source>
        <dbReference type="Proteomes" id="UP000694546"/>
    </source>
</evidence>
<dbReference type="Ensembl" id="ENSGMOT00000067321.1">
    <property type="protein sequence ID" value="ENSGMOP00000061648.1"/>
    <property type="gene ID" value="ENSGMOG00000024628.1"/>
</dbReference>
<dbReference type="GeneID" id="115542567"/>
<evidence type="ECO:0000313" key="4">
    <source>
        <dbReference type="Ensembl" id="ENSGMOP00000061648.1"/>
    </source>
</evidence>
<dbReference type="PROSITE" id="PS51733">
    <property type="entry name" value="BPL_LPL_CATALYTIC"/>
    <property type="match status" value="1"/>
</dbReference>
<dbReference type="UniPathway" id="UPA00537">
    <property type="reaction ID" value="UER00595"/>
</dbReference>
<dbReference type="SUPFAM" id="SSF55681">
    <property type="entry name" value="Class II aaRS and biotin synthetases"/>
    <property type="match status" value="1"/>
</dbReference>
<organism evidence="4 5">
    <name type="scientific">Gadus morhua</name>
    <name type="common">Atlantic cod</name>
    <dbReference type="NCBI Taxonomy" id="8049"/>
    <lineage>
        <taxon>Eukaryota</taxon>
        <taxon>Metazoa</taxon>
        <taxon>Chordata</taxon>
        <taxon>Craniata</taxon>
        <taxon>Vertebrata</taxon>
        <taxon>Euteleostomi</taxon>
        <taxon>Actinopterygii</taxon>
        <taxon>Neopterygii</taxon>
        <taxon>Teleostei</taxon>
        <taxon>Neoteleostei</taxon>
        <taxon>Acanthomorphata</taxon>
        <taxon>Zeiogadaria</taxon>
        <taxon>Gadariae</taxon>
        <taxon>Gadiformes</taxon>
        <taxon>Gadoidei</taxon>
        <taxon>Gadidae</taxon>
        <taxon>Gadus</taxon>
    </lineage>
</organism>
<dbReference type="InterPro" id="IPR004143">
    <property type="entry name" value="BPL_LPL_catalytic"/>
</dbReference>
<evidence type="ECO:0000256" key="2">
    <source>
        <dbReference type="ARBA" id="ARBA00008242"/>
    </source>
</evidence>
<reference evidence="4" key="1">
    <citation type="submission" date="2025-08" db="UniProtKB">
        <authorList>
            <consortium name="Ensembl"/>
        </authorList>
    </citation>
    <scope>IDENTIFICATION</scope>
</reference>
<dbReference type="Gene3D" id="3.30.930.10">
    <property type="entry name" value="Bira Bifunctional Protein, Domain 2"/>
    <property type="match status" value="1"/>
</dbReference>
<dbReference type="GO" id="GO:0009249">
    <property type="term" value="P:protein lipoylation"/>
    <property type="evidence" value="ECO:0007669"/>
    <property type="project" value="InterPro"/>
</dbReference>
<dbReference type="Proteomes" id="UP000694546">
    <property type="component" value="Chromosome 4"/>
</dbReference>
<dbReference type="Gene3D" id="3.30.390.50">
    <property type="entry name" value="CO dehydrogenase flavoprotein, C-terminal domain"/>
    <property type="match status" value="1"/>
</dbReference>
<dbReference type="GeneTree" id="ENSGT00390000008846"/>
<dbReference type="GO" id="GO:0017118">
    <property type="term" value="F:lipoyltransferase activity"/>
    <property type="evidence" value="ECO:0007669"/>
    <property type="project" value="TreeGrafter"/>
</dbReference>
<evidence type="ECO:0000259" key="3">
    <source>
        <dbReference type="PROSITE" id="PS51733"/>
    </source>
</evidence>
<dbReference type="PANTHER" id="PTHR12561:SF3">
    <property type="entry name" value="LIPOYLTRANSFERASE 1, MITOCHONDRIAL"/>
    <property type="match status" value="1"/>
</dbReference>
<dbReference type="RefSeq" id="XP_030210716.1">
    <property type="nucleotide sequence ID" value="XM_030354856.1"/>
</dbReference>
<dbReference type="AlphaFoldDB" id="A0A8C5CHH7"/>
<dbReference type="InterPro" id="IPR004562">
    <property type="entry name" value="LipoylTrfase_LipoateP_Ligase"/>
</dbReference>
<dbReference type="OMA" id="RYQNWDW"/>
<sequence>MVLRSLCVLRAQAAASLSGLPAALLPGGSGLDLPGSGLVLRSLSTDVFQNLALEDWIHDNVDLHSRSILLLWRNSAAVVVGRHQNPWQECDLRLMRRSGVPVARRRSGGGTVFHDPGNLNLTFFSSRKNYDRARNLRVVTGALRALRPGIDVRATDRFDILLDGHYKISGTAAKLGRTAAYHHCTLLCSADRPLLASLLRPTCHGIHSNATASLPAPVQNLMDHDPSLTPESITRQLAQQYLAEFGSGGLPVVPVQPSDPAFGGIDRAAAALRGWDWTHGRTPRFSVDTALELADGAAAATASVHLEVKAGRVEACRLAVAPEWLPGGPPARLAARLLGARFCPSEAAAVAEAFLRAEGGGATGARLGARLGDLCDKMVALM</sequence>
<feature type="domain" description="BPL/LPL catalytic" evidence="3">
    <location>
        <begin position="63"/>
        <end position="249"/>
    </location>
</feature>
<comment type="similarity">
    <text evidence="2">Belongs to the LplA family.</text>
</comment>
<keyword evidence="5" id="KW-1185">Reference proteome</keyword>
<dbReference type="PANTHER" id="PTHR12561">
    <property type="entry name" value="LIPOATE-PROTEIN LIGASE"/>
    <property type="match status" value="1"/>
</dbReference>
<dbReference type="OrthoDB" id="201621at2759"/>
<comment type="pathway">
    <text evidence="1">Protein modification; protein lipoylation via exogenous pathway; protein N(6)-(lipoyl)lysine from lipoate: step 2/2.</text>
</comment>